<name>A0A328AA87_9CAUL</name>
<evidence type="ECO:0000256" key="1">
    <source>
        <dbReference type="SAM" id="Phobius"/>
    </source>
</evidence>
<keyword evidence="3" id="KW-1185">Reference proteome</keyword>
<dbReference type="Proteomes" id="UP000249725">
    <property type="component" value="Unassembled WGS sequence"/>
</dbReference>
<gene>
    <name evidence="2" type="ORF">DJ018_16400</name>
</gene>
<dbReference type="EMBL" id="QFYR01000004">
    <property type="protein sequence ID" value="RAK51511.1"/>
    <property type="molecule type" value="Genomic_DNA"/>
</dbReference>
<accession>A0A328AA87</accession>
<dbReference type="RefSeq" id="WP_111516046.1">
    <property type="nucleotide sequence ID" value="NZ_QFYR01000004.1"/>
</dbReference>
<protein>
    <submittedName>
        <fullName evidence="2">Uncharacterized protein</fullName>
    </submittedName>
</protein>
<sequence>MLASLAAFAIAFLLATFGFVLGVESASPTFRPSAAAPDVLVLVAAALMLAGLAFLGVALVQAARKPHD</sequence>
<organism evidence="2 3">
    <name type="scientific">Phenylobacterium deserti</name>
    <dbReference type="NCBI Taxonomy" id="1914756"/>
    <lineage>
        <taxon>Bacteria</taxon>
        <taxon>Pseudomonadati</taxon>
        <taxon>Pseudomonadota</taxon>
        <taxon>Alphaproteobacteria</taxon>
        <taxon>Caulobacterales</taxon>
        <taxon>Caulobacteraceae</taxon>
        <taxon>Phenylobacterium</taxon>
    </lineage>
</organism>
<dbReference type="AlphaFoldDB" id="A0A328AA87"/>
<keyword evidence="1" id="KW-0472">Membrane</keyword>
<feature type="transmembrane region" description="Helical" evidence="1">
    <location>
        <begin position="41"/>
        <end position="60"/>
    </location>
</feature>
<proteinExistence type="predicted"/>
<evidence type="ECO:0000313" key="3">
    <source>
        <dbReference type="Proteomes" id="UP000249725"/>
    </source>
</evidence>
<evidence type="ECO:0000313" key="2">
    <source>
        <dbReference type="EMBL" id="RAK51511.1"/>
    </source>
</evidence>
<reference evidence="3" key="1">
    <citation type="submission" date="2018-05" db="EMBL/GenBank/DDBJ databases">
        <authorList>
            <person name="Li X."/>
        </authorList>
    </citation>
    <scope>NUCLEOTIDE SEQUENCE [LARGE SCALE GENOMIC DNA]</scope>
    <source>
        <strain evidence="3">YIM 73061</strain>
    </source>
</reference>
<comment type="caution">
    <text evidence="2">The sequence shown here is derived from an EMBL/GenBank/DDBJ whole genome shotgun (WGS) entry which is preliminary data.</text>
</comment>
<keyword evidence="1" id="KW-1133">Transmembrane helix</keyword>
<keyword evidence="1" id="KW-0812">Transmembrane</keyword>